<feature type="transmembrane region" description="Helical" evidence="1">
    <location>
        <begin position="155"/>
        <end position="175"/>
    </location>
</feature>
<keyword evidence="1" id="KW-0472">Membrane</keyword>
<dbReference type="HOGENOM" id="CLU_020473_1_0_10"/>
<dbReference type="eggNOG" id="COG2972">
    <property type="taxonomic scope" value="Bacteria"/>
</dbReference>
<dbReference type="KEGG" id="lby:Lbys_2539"/>
<organism evidence="3 4">
    <name type="scientific">Leadbetterella byssophila (strain DSM 17132 / JCM 16389 / KACC 11308 / NBRC 106382 / 4M15)</name>
    <dbReference type="NCBI Taxonomy" id="649349"/>
    <lineage>
        <taxon>Bacteria</taxon>
        <taxon>Pseudomonadati</taxon>
        <taxon>Bacteroidota</taxon>
        <taxon>Cytophagia</taxon>
        <taxon>Cytophagales</taxon>
        <taxon>Leadbetterellaceae</taxon>
        <taxon>Leadbetterella</taxon>
    </lineage>
</organism>
<keyword evidence="3" id="KW-0418">Kinase</keyword>
<reference key="1">
    <citation type="submission" date="2010-11" db="EMBL/GenBank/DDBJ databases">
        <title>The complete genome of Leadbetterella byssophila DSM 17132.</title>
        <authorList>
            <consortium name="US DOE Joint Genome Institute (JGI-PGF)"/>
            <person name="Lucas S."/>
            <person name="Copeland A."/>
            <person name="Lapidus A."/>
            <person name="Glavina del Rio T."/>
            <person name="Dalin E."/>
            <person name="Tice H."/>
            <person name="Bruce D."/>
            <person name="Goodwin L."/>
            <person name="Pitluck S."/>
            <person name="Kyrpides N."/>
            <person name="Mavromatis K."/>
            <person name="Ivanova N."/>
            <person name="Teshima H."/>
            <person name="Brettin T."/>
            <person name="Detter J.C."/>
            <person name="Han C."/>
            <person name="Tapia R."/>
            <person name="Land M."/>
            <person name="Hauser L."/>
            <person name="Markowitz V."/>
            <person name="Cheng J.-F."/>
            <person name="Hugenholtz P."/>
            <person name="Woyke T."/>
            <person name="Wu D."/>
            <person name="Tindall B."/>
            <person name="Pomrenke H.G."/>
            <person name="Brambilla E."/>
            <person name="Klenk H.-P."/>
            <person name="Eisen J.A."/>
        </authorList>
    </citation>
    <scope>NUCLEOTIDE SEQUENCE [LARGE SCALE GENOMIC DNA]</scope>
    <source>
        <strain>DSM 17132</strain>
    </source>
</reference>
<dbReference type="PANTHER" id="PTHR34220">
    <property type="entry name" value="SENSOR HISTIDINE KINASE YPDA"/>
    <property type="match status" value="1"/>
</dbReference>
<sequence length="429" mass="50697">MKGSYYQVLFVYHYTGSDRDVFVCIRWSFKVGYGLLSYFNPFVFQDFFGGFVRQSSGAIGVAGKLFDESAHSPCEILFCIDMSNSQPVNLIKSSFKIHLTYWVLFWLVDYLLAYAVRFGEVYPYYPYFLNVVFCTLYFYVCVKLVIEPTIERSKLLLATEILALISAFCIIKWVVEWAFHTEQYVKNLQERKRYFAYFSYEIWRYTTMTFYSFAYWYYKKSMREENLRRMADQRQYIGQIDFLRAQIHPHFLFNTLNLVYSEIAELSEKAGNAVLSLTRLMRFSVEGTKFEAISILAEIEAIEEYLSLQRLRLGEKLNLEYSKSGKPEPFLVPPLCFISLVENAFKYGEIKDPIQISIDIGEEIRFYCSNSIRRDFKDNTATSVGLKNVVRQLEMYFGENVKWEIHQDQRIFYVSIIINTISHEMHNSR</sequence>
<gene>
    <name evidence="3" type="ordered locus">Lbys_2539</name>
</gene>
<evidence type="ECO:0000313" key="4">
    <source>
        <dbReference type="Proteomes" id="UP000007435"/>
    </source>
</evidence>
<keyword evidence="3" id="KW-0808">Transferase</keyword>
<name>E4RYY2_LEAB4</name>
<keyword evidence="4" id="KW-1185">Reference proteome</keyword>
<dbReference type="Proteomes" id="UP000007435">
    <property type="component" value="Chromosome"/>
</dbReference>
<proteinExistence type="predicted"/>
<dbReference type="InterPro" id="IPR010559">
    <property type="entry name" value="Sig_transdc_His_kin_internal"/>
</dbReference>
<accession>E4RYY2</accession>
<dbReference type="PANTHER" id="PTHR34220:SF7">
    <property type="entry name" value="SENSOR HISTIDINE KINASE YPDA"/>
    <property type="match status" value="1"/>
</dbReference>
<evidence type="ECO:0000313" key="3">
    <source>
        <dbReference type="EMBL" id="ADQ18201.1"/>
    </source>
</evidence>
<reference evidence="3 4" key="2">
    <citation type="journal article" date="2011" name="Stand. Genomic Sci.">
        <title>Complete genome sequence of Leadbetterella byssophila type strain (4M15).</title>
        <authorList>
            <person name="Abt B."/>
            <person name="Teshima H."/>
            <person name="Lucas S."/>
            <person name="Lapidus A."/>
            <person name="Del Rio T.G."/>
            <person name="Nolan M."/>
            <person name="Tice H."/>
            <person name="Cheng J.F."/>
            <person name="Pitluck S."/>
            <person name="Liolios K."/>
            <person name="Pagani I."/>
            <person name="Ivanova N."/>
            <person name="Mavromatis K."/>
            <person name="Pati A."/>
            <person name="Tapia R."/>
            <person name="Han C."/>
            <person name="Goodwin L."/>
            <person name="Chen A."/>
            <person name="Palaniappan K."/>
            <person name="Land M."/>
            <person name="Hauser L."/>
            <person name="Chang Y.J."/>
            <person name="Jeffries C.D."/>
            <person name="Rohde M."/>
            <person name="Goker M."/>
            <person name="Tindall B.J."/>
            <person name="Detter J.C."/>
            <person name="Woyke T."/>
            <person name="Bristow J."/>
            <person name="Eisen J.A."/>
            <person name="Markowitz V."/>
            <person name="Hugenholtz P."/>
            <person name="Klenk H.P."/>
            <person name="Kyrpides N.C."/>
        </authorList>
    </citation>
    <scope>NUCLEOTIDE SEQUENCE [LARGE SCALE GENOMIC DNA]</scope>
    <source>
        <strain evidence="4">DSM 17132 / JCM 16389 / KACC 11308 / NBRC 106382 / 4M15</strain>
    </source>
</reference>
<evidence type="ECO:0000259" key="2">
    <source>
        <dbReference type="Pfam" id="PF06580"/>
    </source>
</evidence>
<keyword evidence="1" id="KW-0812">Transmembrane</keyword>
<feature type="domain" description="Signal transduction histidine kinase internal region" evidence="2">
    <location>
        <begin position="239"/>
        <end position="317"/>
    </location>
</feature>
<dbReference type="InterPro" id="IPR050640">
    <property type="entry name" value="Bact_2-comp_sensor_kinase"/>
</dbReference>
<dbReference type="STRING" id="649349.Lbys_2539"/>
<feature type="transmembrane region" description="Helical" evidence="1">
    <location>
        <begin position="99"/>
        <end position="118"/>
    </location>
</feature>
<dbReference type="GO" id="GO:0016020">
    <property type="term" value="C:membrane"/>
    <property type="evidence" value="ECO:0007669"/>
    <property type="project" value="InterPro"/>
</dbReference>
<feature type="transmembrane region" description="Helical" evidence="1">
    <location>
        <begin position="195"/>
        <end position="218"/>
    </location>
</feature>
<dbReference type="GO" id="GO:0000155">
    <property type="term" value="F:phosphorelay sensor kinase activity"/>
    <property type="evidence" value="ECO:0007669"/>
    <property type="project" value="InterPro"/>
</dbReference>
<keyword evidence="1" id="KW-1133">Transmembrane helix</keyword>
<dbReference type="Pfam" id="PF06580">
    <property type="entry name" value="His_kinase"/>
    <property type="match status" value="1"/>
</dbReference>
<feature type="transmembrane region" description="Helical" evidence="1">
    <location>
        <begin position="124"/>
        <end position="146"/>
    </location>
</feature>
<protein>
    <submittedName>
        <fullName evidence="3">Signal transduction histidine kinase, LytS</fullName>
    </submittedName>
</protein>
<dbReference type="EMBL" id="CP002305">
    <property type="protein sequence ID" value="ADQ18201.1"/>
    <property type="molecule type" value="Genomic_DNA"/>
</dbReference>
<evidence type="ECO:0000256" key="1">
    <source>
        <dbReference type="SAM" id="Phobius"/>
    </source>
</evidence>
<dbReference type="OrthoDB" id="9792992at2"/>
<dbReference type="AlphaFoldDB" id="E4RYY2"/>